<organism evidence="1 2">
    <name type="scientific">Alligator mississippiensis</name>
    <name type="common">American alligator</name>
    <dbReference type="NCBI Taxonomy" id="8496"/>
    <lineage>
        <taxon>Eukaryota</taxon>
        <taxon>Metazoa</taxon>
        <taxon>Chordata</taxon>
        <taxon>Craniata</taxon>
        <taxon>Vertebrata</taxon>
        <taxon>Euteleostomi</taxon>
        <taxon>Archelosauria</taxon>
        <taxon>Archosauria</taxon>
        <taxon>Crocodylia</taxon>
        <taxon>Alligatoridae</taxon>
        <taxon>Alligatorinae</taxon>
        <taxon>Alligator</taxon>
    </lineage>
</organism>
<dbReference type="AlphaFoldDB" id="A0A151NYX5"/>
<proteinExistence type="predicted"/>
<gene>
    <name evidence="1" type="ORF">Y1Q_0002646</name>
</gene>
<evidence type="ECO:0000313" key="1">
    <source>
        <dbReference type="EMBL" id="KYO41988.1"/>
    </source>
</evidence>
<comment type="caution">
    <text evidence="1">The sequence shown here is derived from an EMBL/GenBank/DDBJ whole genome shotgun (WGS) entry which is preliminary data.</text>
</comment>
<protein>
    <submittedName>
        <fullName evidence="1">Uncharacterized protein</fullName>
    </submittedName>
</protein>
<name>A0A151NYX5_ALLMI</name>
<keyword evidence="2" id="KW-1185">Reference proteome</keyword>
<dbReference type="EMBL" id="AKHW03001485">
    <property type="protein sequence ID" value="KYO41988.1"/>
    <property type="molecule type" value="Genomic_DNA"/>
</dbReference>
<accession>A0A151NYX5</accession>
<sequence>MKSRPCLQFKEGNVVSASYQGKDLEWEFGENKPESRVRPRMGVGVDGVIKKLLRSSGGRRIVWAAERGGAELSLREVPPHAVCKSPVPWSQWYGRDDCCVSLQSDGHSGKSWLRFTEAVLKLSHSSAAAPRLYNVDENE</sequence>
<reference evidence="1 2" key="1">
    <citation type="journal article" date="2012" name="Genome Biol.">
        <title>Sequencing three crocodilian genomes to illuminate the evolution of archosaurs and amniotes.</title>
        <authorList>
            <person name="St John J.A."/>
            <person name="Braun E.L."/>
            <person name="Isberg S.R."/>
            <person name="Miles L.G."/>
            <person name="Chong A.Y."/>
            <person name="Gongora J."/>
            <person name="Dalzell P."/>
            <person name="Moran C."/>
            <person name="Bed'hom B."/>
            <person name="Abzhanov A."/>
            <person name="Burgess S.C."/>
            <person name="Cooksey A.M."/>
            <person name="Castoe T.A."/>
            <person name="Crawford N.G."/>
            <person name="Densmore L.D."/>
            <person name="Drew J.C."/>
            <person name="Edwards S.V."/>
            <person name="Faircloth B.C."/>
            <person name="Fujita M.K."/>
            <person name="Greenwold M.J."/>
            <person name="Hoffmann F.G."/>
            <person name="Howard J.M."/>
            <person name="Iguchi T."/>
            <person name="Janes D.E."/>
            <person name="Khan S.Y."/>
            <person name="Kohno S."/>
            <person name="de Koning A.J."/>
            <person name="Lance S.L."/>
            <person name="McCarthy F.M."/>
            <person name="McCormack J.E."/>
            <person name="Merchant M.E."/>
            <person name="Peterson D.G."/>
            <person name="Pollock D.D."/>
            <person name="Pourmand N."/>
            <person name="Raney B.J."/>
            <person name="Roessler K.A."/>
            <person name="Sanford J.R."/>
            <person name="Sawyer R.H."/>
            <person name="Schmidt C.J."/>
            <person name="Triplett E.W."/>
            <person name="Tuberville T.D."/>
            <person name="Venegas-Anaya M."/>
            <person name="Howard J.T."/>
            <person name="Jarvis E.D."/>
            <person name="Guillette L.J.Jr."/>
            <person name="Glenn T.C."/>
            <person name="Green R.E."/>
            <person name="Ray D.A."/>
        </authorList>
    </citation>
    <scope>NUCLEOTIDE SEQUENCE [LARGE SCALE GENOMIC DNA]</scope>
    <source>
        <strain evidence="1">KSC_2009_1</strain>
    </source>
</reference>
<dbReference type="Proteomes" id="UP000050525">
    <property type="component" value="Unassembled WGS sequence"/>
</dbReference>
<evidence type="ECO:0000313" key="2">
    <source>
        <dbReference type="Proteomes" id="UP000050525"/>
    </source>
</evidence>